<dbReference type="SMART" id="SM00256">
    <property type="entry name" value="FBOX"/>
    <property type="match status" value="1"/>
</dbReference>
<name>A0A814Y8M7_9BILA</name>
<evidence type="ECO:0000259" key="1">
    <source>
        <dbReference type="PROSITE" id="PS50181"/>
    </source>
</evidence>
<feature type="domain" description="F-box" evidence="1">
    <location>
        <begin position="10"/>
        <end position="58"/>
    </location>
</feature>
<dbReference type="InterPro" id="IPR036047">
    <property type="entry name" value="F-box-like_dom_sf"/>
</dbReference>
<dbReference type="CDD" id="cd09917">
    <property type="entry name" value="F-box_SF"/>
    <property type="match status" value="1"/>
</dbReference>
<organism evidence="2 3">
    <name type="scientific">Rotaria sordida</name>
    <dbReference type="NCBI Taxonomy" id="392033"/>
    <lineage>
        <taxon>Eukaryota</taxon>
        <taxon>Metazoa</taxon>
        <taxon>Spiralia</taxon>
        <taxon>Gnathifera</taxon>
        <taxon>Rotifera</taxon>
        <taxon>Eurotatoria</taxon>
        <taxon>Bdelloidea</taxon>
        <taxon>Philodinida</taxon>
        <taxon>Philodinidae</taxon>
        <taxon>Rotaria</taxon>
    </lineage>
</organism>
<dbReference type="Gene3D" id="1.20.1280.50">
    <property type="match status" value="1"/>
</dbReference>
<dbReference type="Pfam" id="PF12937">
    <property type="entry name" value="F-box-like"/>
    <property type="match status" value="1"/>
</dbReference>
<proteinExistence type="predicted"/>
<gene>
    <name evidence="2" type="ORF">RFH988_LOCUS25884</name>
</gene>
<dbReference type="SUPFAM" id="SSF81383">
    <property type="entry name" value="F-box domain"/>
    <property type="match status" value="1"/>
</dbReference>
<dbReference type="EMBL" id="CAJNOO010002005">
    <property type="protein sequence ID" value="CAF1225579.1"/>
    <property type="molecule type" value="Genomic_DNA"/>
</dbReference>
<dbReference type="InterPro" id="IPR001810">
    <property type="entry name" value="F-box_dom"/>
</dbReference>
<dbReference type="OrthoDB" id="3250060at2759"/>
<comment type="caution">
    <text evidence="2">The sequence shown here is derived from an EMBL/GenBank/DDBJ whole genome shotgun (WGS) entry which is preliminary data.</text>
</comment>
<evidence type="ECO:0000313" key="2">
    <source>
        <dbReference type="EMBL" id="CAF1225579.1"/>
    </source>
</evidence>
<accession>A0A814Y8M7</accession>
<protein>
    <recommendedName>
        <fullName evidence="1">F-box domain-containing protein</fullName>
    </recommendedName>
</protein>
<dbReference type="AlphaFoldDB" id="A0A814Y8M7"/>
<sequence length="281" mass="32752">MTEKIDDCASFPLSCLPNEIVLHIFSYFSFETIVNARAVCRLWHFLIPQAINPLYQTLLSKYLSNSIPTDLPEYLQVTVDQRQSFVDHVESTYNIRLSKEFRRTLLEWPSRYPPPGSQWPETLCWYANKVCLRCLKGDEQCQCYHPELVHDSDITLTRSVFSLVMNNLPIRISDDDDSFAWELFDNPPRLTGKKSEEQTRRMIRLYSETLKQRTDSSLWVSLYIKCLPLHTYGTKDDVDQGSFCLILNGEAKGEIHGWRSGWYDGWEANSFLEFSPKPITN</sequence>
<dbReference type="PROSITE" id="PS50181">
    <property type="entry name" value="FBOX"/>
    <property type="match status" value="1"/>
</dbReference>
<reference evidence="2" key="1">
    <citation type="submission" date="2021-02" db="EMBL/GenBank/DDBJ databases">
        <authorList>
            <person name="Nowell W R."/>
        </authorList>
    </citation>
    <scope>NUCLEOTIDE SEQUENCE</scope>
</reference>
<dbReference type="Proteomes" id="UP000663882">
    <property type="component" value="Unassembled WGS sequence"/>
</dbReference>
<evidence type="ECO:0000313" key="3">
    <source>
        <dbReference type="Proteomes" id="UP000663882"/>
    </source>
</evidence>